<evidence type="ECO:0000313" key="3">
    <source>
        <dbReference type="Proteomes" id="UP001610728"/>
    </source>
</evidence>
<evidence type="ECO:0000256" key="1">
    <source>
        <dbReference type="SAM" id="MobiDB-lite"/>
    </source>
</evidence>
<name>A0ABR4ML47_9PEZI</name>
<dbReference type="GeneID" id="98117337"/>
<comment type="caution">
    <text evidence="2">The sequence shown here is derived from an EMBL/GenBank/DDBJ whole genome shotgun (WGS) entry which is preliminary data.</text>
</comment>
<dbReference type="EMBL" id="JABSNW010000003">
    <property type="protein sequence ID" value="KAL2889019.1"/>
    <property type="molecule type" value="Genomic_DNA"/>
</dbReference>
<dbReference type="Proteomes" id="UP001610728">
    <property type="component" value="Unassembled WGS sequence"/>
</dbReference>
<reference evidence="2 3" key="1">
    <citation type="submission" date="2020-05" db="EMBL/GenBank/DDBJ databases">
        <title>Ceratocystis lukuohia genome.</title>
        <authorList>
            <person name="Harrington T.C."/>
            <person name="Kim K."/>
            <person name="Mayers C.G."/>
        </authorList>
    </citation>
    <scope>NUCLEOTIDE SEQUENCE [LARGE SCALE GENOMIC DNA]</scope>
    <source>
        <strain evidence="2 3">C4212</strain>
    </source>
</reference>
<organism evidence="2 3">
    <name type="scientific">Ceratocystis lukuohia</name>
    <dbReference type="NCBI Taxonomy" id="2019550"/>
    <lineage>
        <taxon>Eukaryota</taxon>
        <taxon>Fungi</taxon>
        <taxon>Dikarya</taxon>
        <taxon>Ascomycota</taxon>
        <taxon>Pezizomycotina</taxon>
        <taxon>Sordariomycetes</taxon>
        <taxon>Hypocreomycetidae</taxon>
        <taxon>Microascales</taxon>
        <taxon>Ceratocystidaceae</taxon>
        <taxon>Ceratocystis</taxon>
    </lineage>
</organism>
<keyword evidence="3" id="KW-1185">Reference proteome</keyword>
<sequence length="94" mass="10575">MRNVPRNVHDVMGNGNGVKRTTLEDIRKDSQGAFSGELKILEFREYENETQVHSIRVAALNPERSLKTTNLLGNKRVREDEQSGTPVEKPATQA</sequence>
<accession>A0ABR4ML47</accession>
<feature type="region of interest" description="Disordered" evidence="1">
    <location>
        <begin position="73"/>
        <end position="94"/>
    </location>
</feature>
<protein>
    <submittedName>
        <fullName evidence="2">115 kDa protein in type-1 retrotransposable element R1DM</fullName>
    </submittedName>
</protein>
<dbReference type="RefSeq" id="XP_070860199.1">
    <property type="nucleotide sequence ID" value="XM_071002434.1"/>
</dbReference>
<evidence type="ECO:0000313" key="2">
    <source>
        <dbReference type="EMBL" id="KAL2889019.1"/>
    </source>
</evidence>
<gene>
    <name evidence="2" type="ORF">HOO65_030520</name>
</gene>
<proteinExistence type="predicted"/>